<gene>
    <name evidence="1" type="ORF">VST7929_02936</name>
</gene>
<dbReference type="EMBL" id="CAKLDI010000002">
    <property type="protein sequence ID" value="CAH0535342.1"/>
    <property type="molecule type" value="Genomic_DNA"/>
</dbReference>
<evidence type="ECO:0000313" key="2">
    <source>
        <dbReference type="Proteomes" id="UP000838672"/>
    </source>
</evidence>
<organism evidence="1 2">
    <name type="scientific">Vibrio stylophorae</name>
    <dbReference type="NCBI Taxonomy" id="659351"/>
    <lineage>
        <taxon>Bacteria</taxon>
        <taxon>Pseudomonadati</taxon>
        <taxon>Pseudomonadota</taxon>
        <taxon>Gammaproteobacteria</taxon>
        <taxon>Vibrionales</taxon>
        <taxon>Vibrionaceae</taxon>
        <taxon>Vibrio</taxon>
    </lineage>
</organism>
<name>A0ABM8ZXB9_9VIBR</name>
<accession>A0ABM8ZXB9</accession>
<dbReference type="Proteomes" id="UP000838672">
    <property type="component" value="Unassembled WGS sequence"/>
</dbReference>
<protein>
    <submittedName>
        <fullName evidence="1">Uncharacterized protein</fullName>
    </submittedName>
</protein>
<proteinExistence type="predicted"/>
<reference evidence="1" key="1">
    <citation type="submission" date="2021-11" db="EMBL/GenBank/DDBJ databases">
        <authorList>
            <person name="Rodrigo-Torres L."/>
            <person name="Arahal R. D."/>
            <person name="Lucena T."/>
        </authorList>
    </citation>
    <scope>NUCLEOTIDE SEQUENCE</scope>
    <source>
        <strain evidence="1">CECT 7929</strain>
    </source>
</reference>
<comment type="caution">
    <text evidence="1">The sequence shown here is derived from an EMBL/GenBank/DDBJ whole genome shotgun (WGS) entry which is preliminary data.</text>
</comment>
<keyword evidence="2" id="KW-1185">Reference proteome</keyword>
<evidence type="ECO:0000313" key="1">
    <source>
        <dbReference type="EMBL" id="CAH0535342.1"/>
    </source>
</evidence>
<sequence>MNSEIVTYPMHPEQLRMELQFVVEHYLSQGVTACEIMFGYAWGMDYYADDDWDFESIELAKVIGKLQDVEAMGFGHFGFHDLFLKFNDTEFRFCNDSDIHLTYVKWEDIDCFHSRWESLGYQPRESSA</sequence>